<comment type="caution">
    <text evidence="3">The sequence shown here is derived from an EMBL/GenBank/DDBJ whole genome shotgun (WGS) entry which is preliminary data.</text>
</comment>
<dbReference type="Proteomes" id="UP001500620">
    <property type="component" value="Unassembled WGS sequence"/>
</dbReference>
<evidence type="ECO:0000313" key="4">
    <source>
        <dbReference type="Proteomes" id="UP001500620"/>
    </source>
</evidence>
<evidence type="ECO:0008006" key="5">
    <source>
        <dbReference type="Google" id="ProtNLM"/>
    </source>
</evidence>
<keyword evidence="4" id="KW-1185">Reference proteome</keyword>
<evidence type="ECO:0000256" key="1">
    <source>
        <dbReference type="SAM" id="MobiDB-lite"/>
    </source>
</evidence>
<organism evidence="3 4">
    <name type="scientific">Dactylosporangium darangshiense</name>
    <dbReference type="NCBI Taxonomy" id="579108"/>
    <lineage>
        <taxon>Bacteria</taxon>
        <taxon>Bacillati</taxon>
        <taxon>Actinomycetota</taxon>
        <taxon>Actinomycetes</taxon>
        <taxon>Micromonosporales</taxon>
        <taxon>Micromonosporaceae</taxon>
        <taxon>Dactylosporangium</taxon>
    </lineage>
</organism>
<keyword evidence="2" id="KW-0732">Signal</keyword>
<dbReference type="EMBL" id="BAABAT010000008">
    <property type="protein sequence ID" value="GAA4249747.1"/>
    <property type="molecule type" value="Genomic_DNA"/>
</dbReference>
<feature type="region of interest" description="Disordered" evidence="1">
    <location>
        <begin position="48"/>
        <end position="102"/>
    </location>
</feature>
<feature type="compositionally biased region" description="Gly residues" evidence="1">
    <location>
        <begin position="50"/>
        <end position="94"/>
    </location>
</feature>
<feature type="signal peptide" evidence="2">
    <location>
        <begin position="1"/>
        <end position="19"/>
    </location>
</feature>
<name>A0ABP8D8P4_9ACTN</name>
<feature type="chain" id="PRO_5045628237" description="Secreted protein" evidence="2">
    <location>
        <begin position="20"/>
        <end position="329"/>
    </location>
</feature>
<proteinExistence type="predicted"/>
<accession>A0ABP8D8P4</accession>
<evidence type="ECO:0000313" key="3">
    <source>
        <dbReference type="EMBL" id="GAA4249747.1"/>
    </source>
</evidence>
<evidence type="ECO:0000256" key="2">
    <source>
        <dbReference type="SAM" id="SignalP"/>
    </source>
</evidence>
<sequence>MRTPLKLGAFVAGLATVFAASLGVGHLVGPVAPPQKAAHADMTRADMNGAAGGDAGHDGGNAGAGGHDGANGSAGGHDGANGGAGGHDGSGTHGETGQPPAGLQVTEAGYRLVPVTTTLRDGAEFRFRIDGPDGHPVTQYATAHGKELHLIAVRRDLSGFQHVHPLRGADGVWSVPLRVPAAGQYRIFADFRPAARSEGLTLGIDVDAPGDYRPVALPEAQRSVTIDGGYTVTIEGDLHAGAASVLGLRVARQGVPVTDLEPYLGAYGHLVALRQGDLAYLHVHPESDAQAGPLVRFTAEVPSAGTYRLYLDFQHGGTVHTAEFTAAAT</sequence>
<dbReference type="RefSeq" id="WP_380132725.1">
    <property type="nucleotide sequence ID" value="NZ_JBHTFY010000001.1"/>
</dbReference>
<gene>
    <name evidence="3" type="ORF">GCM10022255_035100</name>
</gene>
<reference evidence="4" key="1">
    <citation type="journal article" date="2019" name="Int. J. Syst. Evol. Microbiol.">
        <title>The Global Catalogue of Microorganisms (GCM) 10K type strain sequencing project: providing services to taxonomists for standard genome sequencing and annotation.</title>
        <authorList>
            <consortium name="The Broad Institute Genomics Platform"/>
            <consortium name="The Broad Institute Genome Sequencing Center for Infectious Disease"/>
            <person name="Wu L."/>
            <person name="Ma J."/>
        </authorList>
    </citation>
    <scope>NUCLEOTIDE SEQUENCE [LARGE SCALE GENOMIC DNA]</scope>
    <source>
        <strain evidence="4">JCM 17441</strain>
    </source>
</reference>
<protein>
    <recommendedName>
        <fullName evidence="5">Secreted protein</fullName>
    </recommendedName>
</protein>